<dbReference type="AlphaFoldDB" id="A0A068RCW1"/>
<protein>
    <submittedName>
        <fullName evidence="2">Uncharacterized protein</fullName>
    </submittedName>
</protein>
<reference evidence="2" key="2">
    <citation type="journal article" date="2014" name="Genome Biol. Evol.">
        <title>Settling down: the genome of Serratia symbiotica from the aphid Cinara tujafilina zooms in on the process of accommodation to a cooperative intracellular life.</title>
        <authorList>
            <person name="Manzano-Marin A."/>
            <person name="Latorre A."/>
        </authorList>
    </citation>
    <scope>NUCLEOTIDE SEQUENCE</scope>
    <source>
        <strain evidence="2">SCt-VLC</strain>
    </source>
</reference>
<feature type="transmembrane region" description="Helical" evidence="1">
    <location>
        <begin position="51"/>
        <end position="79"/>
    </location>
</feature>
<reference evidence="2" key="1">
    <citation type="submission" date="2013-06" db="EMBL/GenBank/DDBJ databases">
        <authorList>
            <person name="Mazano-Marin A."/>
        </authorList>
    </citation>
    <scope>NUCLEOTIDE SEQUENCE</scope>
    <source>
        <strain evidence="2">SCt-VLC</strain>
    </source>
</reference>
<proteinExistence type="predicted"/>
<evidence type="ECO:0000313" key="2">
    <source>
        <dbReference type="EMBL" id="CDG48576.1"/>
    </source>
</evidence>
<keyword evidence="1" id="KW-0472">Membrane</keyword>
<gene>
    <name evidence="2" type="ORF">SCTVLC_1900</name>
</gene>
<evidence type="ECO:0000256" key="1">
    <source>
        <dbReference type="SAM" id="Phobius"/>
    </source>
</evidence>
<dbReference type="OrthoDB" id="6497551at2"/>
<sequence>MVTTLVFYFFLPPILTTYFFEYFNLNPFSIIKFFNFNPFSADLGIPSYQTFLYLLMLWCGLNGALWLILWVASLLYTYWAVWRR</sequence>
<feature type="transmembrane region" description="Helical" evidence="1">
    <location>
        <begin position="6"/>
        <end position="25"/>
    </location>
</feature>
<keyword evidence="1" id="KW-1133">Transmembrane helix</keyword>
<name>A0A068RCW1_9GAMM</name>
<organism evidence="2">
    <name type="scientific">Serratia symbiotica SCt-VLC</name>
    <dbReference type="NCBI Taxonomy" id="1347341"/>
    <lineage>
        <taxon>Bacteria</taxon>
        <taxon>Pseudomonadati</taxon>
        <taxon>Pseudomonadota</taxon>
        <taxon>Gammaproteobacteria</taxon>
        <taxon>Enterobacterales</taxon>
        <taxon>Yersiniaceae</taxon>
        <taxon>Serratia</taxon>
        <taxon>Serratia symbiotica</taxon>
    </lineage>
</organism>
<accession>A0A068RCW1</accession>
<dbReference type="EMBL" id="FR904236">
    <property type="protein sequence ID" value="CDG48576.1"/>
    <property type="molecule type" value="Genomic_DNA"/>
</dbReference>
<keyword evidence="1" id="KW-0812">Transmembrane</keyword>